<dbReference type="HOGENOM" id="CLU_3363591_0_0_9"/>
<name>A5ZRZ5_9FIRM</name>
<accession>A5ZRZ5</accession>
<reference evidence="2 3" key="2">
    <citation type="submission" date="2007-04" db="EMBL/GenBank/DDBJ databases">
        <title>Draft genome sequence of Ruminococcus obeum (ATCC 29174).</title>
        <authorList>
            <person name="Sudarsanam P."/>
            <person name="Ley R."/>
            <person name="Guruge J."/>
            <person name="Turnbaugh P.J."/>
            <person name="Mahowald M."/>
            <person name="Liep D."/>
            <person name="Gordon J."/>
        </authorList>
    </citation>
    <scope>NUCLEOTIDE SEQUENCE [LARGE SCALE GENOMIC DNA]</scope>
    <source>
        <strain evidence="2 3">ATCC 29174</strain>
    </source>
</reference>
<evidence type="ECO:0000313" key="3">
    <source>
        <dbReference type="Proteomes" id="UP000006002"/>
    </source>
</evidence>
<evidence type="ECO:0000313" key="2">
    <source>
        <dbReference type="EMBL" id="EDM87592.1"/>
    </source>
</evidence>
<gene>
    <name evidence="2" type="ORF">RUMOBE_01773</name>
</gene>
<sequence>MEEKLKLLWLILIFVDFGLMFVSFPILIYVIFCMT</sequence>
<keyword evidence="1" id="KW-0812">Transmembrane</keyword>
<evidence type="ECO:0000256" key="1">
    <source>
        <dbReference type="SAM" id="Phobius"/>
    </source>
</evidence>
<dbReference type="Proteomes" id="UP000006002">
    <property type="component" value="Unassembled WGS sequence"/>
</dbReference>
<keyword evidence="1" id="KW-1133">Transmembrane helix</keyword>
<dbReference type="AlphaFoldDB" id="A5ZRZ5"/>
<protein>
    <submittedName>
        <fullName evidence="2">Uncharacterized protein</fullName>
    </submittedName>
</protein>
<comment type="caution">
    <text evidence="2">The sequence shown here is derived from an EMBL/GenBank/DDBJ whole genome shotgun (WGS) entry which is preliminary data.</text>
</comment>
<dbReference type="EMBL" id="AAVO02000006">
    <property type="protein sequence ID" value="EDM87592.1"/>
    <property type="molecule type" value="Genomic_DNA"/>
</dbReference>
<reference evidence="2 3" key="1">
    <citation type="submission" date="2007-03" db="EMBL/GenBank/DDBJ databases">
        <authorList>
            <person name="Fulton L."/>
            <person name="Clifton S."/>
            <person name="Fulton B."/>
            <person name="Xu J."/>
            <person name="Minx P."/>
            <person name="Pepin K.H."/>
            <person name="Johnson M."/>
            <person name="Thiruvilangam P."/>
            <person name="Bhonagiri V."/>
            <person name="Nash W.E."/>
            <person name="Mardis E.R."/>
            <person name="Wilson R.K."/>
        </authorList>
    </citation>
    <scope>NUCLEOTIDE SEQUENCE [LARGE SCALE GENOMIC DNA]</scope>
    <source>
        <strain evidence="2 3">ATCC 29174</strain>
    </source>
</reference>
<feature type="transmembrane region" description="Helical" evidence="1">
    <location>
        <begin position="7"/>
        <end position="32"/>
    </location>
</feature>
<keyword evidence="1" id="KW-0472">Membrane</keyword>
<proteinExistence type="predicted"/>
<organism evidence="2 3">
    <name type="scientific">Blautia obeum ATCC 29174</name>
    <dbReference type="NCBI Taxonomy" id="411459"/>
    <lineage>
        <taxon>Bacteria</taxon>
        <taxon>Bacillati</taxon>
        <taxon>Bacillota</taxon>
        <taxon>Clostridia</taxon>
        <taxon>Lachnospirales</taxon>
        <taxon>Lachnospiraceae</taxon>
        <taxon>Blautia</taxon>
    </lineage>
</organism>